<dbReference type="EMBL" id="JXTB01000037">
    <property type="protein sequence ID" value="PON72753.1"/>
    <property type="molecule type" value="Genomic_DNA"/>
</dbReference>
<keyword evidence="2" id="KW-1185">Reference proteome</keyword>
<comment type="caution">
    <text evidence="1">The sequence shown here is derived from an EMBL/GenBank/DDBJ whole genome shotgun (WGS) entry which is preliminary data.</text>
</comment>
<proteinExistence type="predicted"/>
<sequence>MASRIRFVVSTIQSEILDKSSTIIIDRFISILEFMDRELSCYTKDMSTKGNLSFGEMESGLLGMILFEVLNLETAFNDPILFPMWFTSKDVLREVAKNIRKSFASKLLKISLKITKLKMEFSKGDQDPKG</sequence>
<accession>A0A2P5DHL2</accession>
<name>A0A2P5DHL2_PARAD</name>
<dbReference type="AlphaFoldDB" id="A0A2P5DHL2"/>
<reference evidence="2" key="1">
    <citation type="submission" date="2016-06" db="EMBL/GenBank/DDBJ databases">
        <title>Parallel loss of symbiosis genes in relatives of nitrogen-fixing non-legume Parasponia.</title>
        <authorList>
            <person name="Van Velzen R."/>
            <person name="Holmer R."/>
            <person name="Bu F."/>
            <person name="Rutten L."/>
            <person name="Van Zeijl A."/>
            <person name="Liu W."/>
            <person name="Santuari L."/>
            <person name="Cao Q."/>
            <person name="Sharma T."/>
            <person name="Shen D."/>
            <person name="Roswanjaya Y."/>
            <person name="Wardhani T."/>
            <person name="Kalhor M.S."/>
            <person name="Jansen J."/>
            <person name="Van den Hoogen J."/>
            <person name="Gungor B."/>
            <person name="Hartog M."/>
            <person name="Hontelez J."/>
            <person name="Verver J."/>
            <person name="Yang W.-C."/>
            <person name="Schijlen E."/>
            <person name="Repin R."/>
            <person name="Schilthuizen M."/>
            <person name="Schranz E."/>
            <person name="Heidstra R."/>
            <person name="Miyata K."/>
            <person name="Fedorova E."/>
            <person name="Kohlen W."/>
            <person name="Bisseling T."/>
            <person name="Smit S."/>
            <person name="Geurts R."/>
        </authorList>
    </citation>
    <scope>NUCLEOTIDE SEQUENCE [LARGE SCALE GENOMIC DNA]</scope>
    <source>
        <strain evidence="2">cv. WU1-14</strain>
    </source>
</reference>
<dbReference type="Proteomes" id="UP000237105">
    <property type="component" value="Unassembled WGS sequence"/>
</dbReference>
<evidence type="ECO:0000313" key="2">
    <source>
        <dbReference type="Proteomes" id="UP000237105"/>
    </source>
</evidence>
<evidence type="ECO:0000313" key="1">
    <source>
        <dbReference type="EMBL" id="PON72753.1"/>
    </source>
</evidence>
<organism evidence="1 2">
    <name type="scientific">Parasponia andersonii</name>
    <name type="common">Sponia andersonii</name>
    <dbReference type="NCBI Taxonomy" id="3476"/>
    <lineage>
        <taxon>Eukaryota</taxon>
        <taxon>Viridiplantae</taxon>
        <taxon>Streptophyta</taxon>
        <taxon>Embryophyta</taxon>
        <taxon>Tracheophyta</taxon>
        <taxon>Spermatophyta</taxon>
        <taxon>Magnoliopsida</taxon>
        <taxon>eudicotyledons</taxon>
        <taxon>Gunneridae</taxon>
        <taxon>Pentapetalae</taxon>
        <taxon>rosids</taxon>
        <taxon>fabids</taxon>
        <taxon>Rosales</taxon>
        <taxon>Cannabaceae</taxon>
        <taxon>Parasponia</taxon>
    </lineage>
</organism>
<protein>
    <submittedName>
        <fullName evidence="1">Uncharacterized protein</fullName>
    </submittedName>
</protein>
<gene>
    <name evidence="1" type="ORF">PanWU01x14_062220</name>
</gene>